<protein>
    <recommendedName>
        <fullName evidence="3">NADH dehydrogenase [ubiquinone] 1 beta subcomplex subunit 4</fullName>
    </recommendedName>
    <alternativeName>
        <fullName evidence="12">Complex I-B15</fullName>
    </alternativeName>
    <alternativeName>
        <fullName evidence="13">NADH-ubiquinone oxidoreductase B15 subunit</fullName>
    </alternativeName>
</protein>
<name>A0A9W4WPQ4_9GLOM</name>
<keyword evidence="16" id="KW-1185">Reference proteome</keyword>
<organism evidence="15 16">
    <name type="scientific">Funneliformis geosporum</name>
    <dbReference type="NCBI Taxonomy" id="1117311"/>
    <lineage>
        <taxon>Eukaryota</taxon>
        <taxon>Fungi</taxon>
        <taxon>Fungi incertae sedis</taxon>
        <taxon>Mucoromycota</taxon>
        <taxon>Glomeromycotina</taxon>
        <taxon>Glomeromycetes</taxon>
        <taxon>Glomerales</taxon>
        <taxon>Glomeraceae</taxon>
        <taxon>Funneliformis</taxon>
    </lineage>
</organism>
<keyword evidence="9 14" id="KW-1133">Transmembrane helix</keyword>
<evidence type="ECO:0000256" key="10">
    <source>
        <dbReference type="ARBA" id="ARBA00023128"/>
    </source>
</evidence>
<keyword evidence="10" id="KW-0496">Mitochondrion</keyword>
<keyword evidence="4" id="KW-0813">Transport</keyword>
<evidence type="ECO:0000256" key="1">
    <source>
        <dbReference type="ARBA" id="ARBA00004434"/>
    </source>
</evidence>
<dbReference type="EMBL" id="CAMKVN010001590">
    <property type="protein sequence ID" value="CAI2176996.1"/>
    <property type="molecule type" value="Genomic_DNA"/>
</dbReference>
<dbReference type="InterPro" id="IPR009866">
    <property type="entry name" value="NADH_UbQ_OxRdtase_NDUFB4_su"/>
</dbReference>
<dbReference type="OrthoDB" id="15108at2759"/>
<evidence type="ECO:0000313" key="16">
    <source>
        <dbReference type="Proteomes" id="UP001153678"/>
    </source>
</evidence>
<keyword evidence="7" id="KW-0999">Mitochondrion inner membrane</keyword>
<evidence type="ECO:0000256" key="7">
    <source>
        <dbReference type="ARBA" id="ARBA00022792"/>
    </source>
</evidence>
<feature type="transmembrane region" description="Helical" evidence="14">
    <location>
        <begin position="28"/>
        <end position="45"/>
    </location>
</feature>
<dbReference type="GO" id="GO:0005743">
    <property type="term" value="C:mitochondrial inner membrane"/>
    <property type="evidence" value="ECO:0007669"/>
    <property type="project" value="UniProtKB-SubCell"/>
</dbReference>
<evidence type="ECO:0000256" key="3">
    <source>
        <dbReference type="ARBA" id="ARBA00018681"/>
    </source>
</evidence>
<dbReference type="Pfam" id="PF07225">
    <property type="entry name" value="NDUF_B4"/>
    <property type="match status" value="1"/>
</dbReference>
<evidence type="ECO:0000256" key="11">
    <source>
        <dbReference type="ARBA" id="ARBA00023136"/>
    </source>
</evidence>
<evidence type="ECO:0000256" key="6">
    <source>
        <dbReference type="ARBA" id="ARBA00022692"/>
    </source>
</evidence>
<reference evidence="15" key="1">
    <citation type="submission" date="2022-08" db="EMBL/GenBank/DDBJ databases">
        <authorList>
            <person name="Kallberg Y."/>
            <person name="Tangrot J."/>
            <person name="Rosling A."/>
        </authorList>
    </citation>
    <scope>NUCLEOTIDE SEQUENCE</scope>
    <source>
        <strain evidence="15">Wild A</strain>
    </source>
</reference>
<evidence type="ECO:0000256" key="9">
    <source>
        <dbReference type="ARBA" id="ARBA00022989"/>
    </source>
</evidence>
<sequence>LIKNAAIERWYFMRTNVHTNFRWTRRTIITGIIGCIIIPVGTYALCWTDDSKWNLTGIRKGQTKEDMKIKH</sequence>
<keyword evidence="5" id="KW-0679">Respiratory chain</keyword>
<dbReference type="PANTHER" id="PTHR39476:SF1">
    <property type="entry name" value="NADH DEHYDROGENASE [UBIQUINONE] 1 BETA SUBCOMPLEX SUBUNIT 4"/>
    <property type="match status" value="1"/>
</dbReference>
<dbReference type="AlphaFoldDB" id="A0A9W4WPQ4"/>
<accession>A0A9W4WPQ4</accession>
<feature type="non-terminal residue" evidence="15">
    <location>
        <position position="71"/>
    </location>
</feature>
<dbReference type="PANTHER" id="PTHR39476">
    <property type="entry name" value="NADH:UBIQUINONE OXIDOREDUCTASE 6.6KD SUBUNIT"/>
    <property type="match status" value="1"/>
</dbReference>
<keyword evidence="8" id="KW-0249">Electron transport</keyword>
<evidence type="ECO:0000256" key="14">
    <source>
        <dbReference type="SAM" id="Phobius"/>
    </source>
</evidence>
<evidence type="ECO:0000256" key="13">
    <source>
        <dbReference type="ARBA" id="ARBA00030987"/>
    </source>
</evidence>
<evidence type="ECO:0000256" key="8">
    <source>
        <dbReference type="ARBA" id="ARBA00022982"/>
    </source>
</evidence>
<evidence type="ECO:0000256" key="5">
    <source>
        <dbReference type="ARBA" id="ARBA00022660"/>
    </source>
</evidence>
<evidence type="ECO:0000313" key="15">
    <source>
        <dbReference type="EMBL" id="CAI2176996.1"/>
    </source>
</evidence>
<dbReference type="Proteomes" id="UP001153678">
    <property type="component" value="Unassembled WGS sequence"/>
</dbReference>
<comment type="subcellular location">
    <subcellularLocation>
        <location evidence="1">Mitochondrion inner membrane</location>
        <topology evidence="1">Single-pass membrane protein</topology>
    </subcellularLocation>
</comment>
<gene>
    <name evidence="15" type="ORF">FWILDA_LOCUS7864</name>
</gene>
<comment type="caution">
    <text evidence="15">The sequence shown here is derived from an EMBL/GenBank/DDBJ whole genome shotgun (WGS) entry which is preliminary data.</text>
</comment>
<keyword evidence="11 14" id="KW-0472">Membrane</keyword>
<evidence type="ECO:0000256" key="2">
    <source>
        <dbReference type="ARBA" id="ARBA00007260"/>
    </source>
</evidence>
<evidence type="ECO:0000256" key="4">
    <source>
        <dbReference type="ARBA" id="ARBA00022448"/>
    </source>
</evidence>
<evidence type="ECO:0000256" key="12">
    <source>
        <dbReference type="ARBA" id="ARBA00030212"/>
    </source>
</evidence>
<proteinExistence type="inferred from homology"/>
<keyword evidence="6 14" id="KW-0812">Transmembrane</keyword>
<comment type="similarity">
    <text evidence="2">Belongs to the complex I NDUFB4 subunit family.</text>
</comment>